<reference evidence="2" key="1">
    <citation type="submission" date="2012-09" db="EMBL/GenBank/DDBJ databases">
        <authorList>
            <person name="Martin A.A."/>
        </authorList>
    </citation>
    <scope>NUCLEOTIDE SEQUENCE</scope>
</reference>
<dbReference type="WBParaSite" id="ACAC_0000063201-mRNA-1">
    <property type="protein sequence ID" value="ACAC_0000063201-mRNA-1"/>
    <property type="gene ID" value="ACAC_0000063201"/>
</dbReference>
<evidence type="ECO:0000256" key="1">
    <source>
        <dbReference type="SAM" id="Phobius"/>
    </source>
</evidence>
<feature type="transmembrane region" description="Helical" evidence="1">
    <location>
        <begin position="269"/>
        <end position="289"/>
    </location>
</feature>
<keyword evidence="1" id="KW-0472">Membrane</keyword>
<keyword evidence="1" id="KW-1133">Transmembrane helix</keyword>
<dbReference type="Proteomes" id="UP000035642">
    <property type="component" value="Unassembled WGS sequence"/>
</dbReference>
<feature type="transmembrane region" description="Helical" evidence="1">
    <location>
        <begin position="9"/>
        <end position="29"/>
    </location>
</feature>
<feature type="transmembrane region" description="Helical" evidence="1">
    <location>
        <begin position="337"/>
        <end position="358"/>
    </location>
</feature>
<reference evidence="3" key="2">
    <citation type="submission" date="2017-02" db="UniProtKB">
        <authorList>
            <consortium name="WormBaseParasite"/>
        </authorList>
    </citation>
    <scope>IDENTIFICATION</scope>
</reference>
<feature type="transmembrane region" description="Helical" evidence="1">
    <location>
        <begin position="66"/>
        <end position="85"/>
    </location>
</feature>
<dbReference type="AlphaFoldDB" id="A0A0K0CU08"/>
<evidence type="ECO:0000313" key="2">
    <source>
        <dbReference type="Proteomes" id="UP000035642"/>
    </source>
</evidence>
<proteinExistence type="predicted"/>
<feature type="transmembrane region" description="Helical" evidence="1">
    <location>
        <begin position="177"/>
        <end position="200"/>
    </location>
</feature>
<evidence type="ECO:0000313" key="3">
    <source>
        <dbReference type="WBParaSite" id="ACAC_0000063201-mRNA-1"/>
    </source>
</evidence>
<keyword evidence="2" id="KW-1185">Reference proteome</keyword>
<keyword evidence="1" id="KW-0812">Transmembrane</keyword>
<feature type="transmembrane region" description="Helical" evidence="1">
    <location>
        <begin position="35"/>
        <end position="57"/>
    </location>
</feature>
<name>A0A0K0CU08_ANGCA</name>
<feature type="transmembrane region" description="Helical" evidence="1">
    <location>
        <begin position="212"/>
        <end position="230"/>
    </location>
</feature>
<organism evidence="2 3">
    <name type="scientific">Angiostrongylus cantonensis</name>
    <name type="common">Rat lungworm</name>
    <dbReference type="NCBI Taxonomy" id="6313"/>
    <lineage>
        <taxon>Eukaryota</taxon>
        <taxon>Metazoa</taxon>
        <taxon>Ecdysozoa</taxon>
        <taxon>Nematoda</taxon>
        <taxon>Chromadorea</taxon>
        <taxon>Rhabditida</taxon>
        <taxon>Rhabditina</taxon>
        <taxon>Rhabditomorpha</taxon>
        <taxon>Strongyloidea</taxon>
        <taxon>Metastrongylidae</taxon>
        <taxon>Angiostrongylus</taxon>
    </lineage>
</organism>
<protein>
    <submittedName>
        <fullName evidence="3">XK-related protein</fullName>
    </submittedName>
</protein>
<accession>A0A0K0CU08</accession>
<sequence length="373" mass="42884">MGQTGPQWSLYPLLAIVALCEFSCGVLHFLLCLPLYFLCLPILNGIFGLITSFHGIFLRYPNRCDFYLLSTCTFISFWFVFSSLMETFCLADFNGLFFCKKKPTCTVELAVIRYSLETEANIKDGICYGLKYRTMDKVASCMDFLGPMQMSFLLKIGWVEKASSVNFSPQDRESIRFFVTASLSVLSAVHFFCTTMLMVYSAIEIKIRLYSYHYQLVVGTLVTFTGIFHFKFCCTFFFLGLPFAIGVYSVIQGVVSWRTRCHGSVARAMNVVGVALALLMLASTVFGIFCWSHRNSIPKSLTRHCHWFPKTEAYCIRLIHFSHPYVDWMQNETEREIAVLQMVTYIFLFVFSFLQFAFSMKSAFTTRLSVLYY</sequence>
<feature type="transmembrane region" description="Helical" evidence="1">
    <location>
        <begin position="236"/>
        <end position="257"/>
    </location>
</feature>